<dbReference type="SUPFAM" id="SSF89895">
    <property type="entry name" value="FYSH domain"/>
    <property type="match status" value="1"/>
</dbReference>
<evidence type="ECO:0000313" key="2">
    <source>
        <dbReference type="EMBL" id="OEU12126.1"/>
    </source>
</evidence>
<keyword evidence="3" id="KW-1185">Reference proteome</keyword>
<dbReference type="OrthoDB" id="50521at2759"/>
<dbReference type="Proteomes" id="UP000095751">
    <property type="component" value="Unassembled WGS sequence"/>
</dbReference>
<evidence type="ECO:0000313" key="3">
    <source>
        <dbReference type="Proteomes" id="UP000095751"/>
    </source>
</evidence>
<dbReference type="InParanoid" id="A0A1E7F1Y7"/>
<organism evidence="2 3">
    <name type="scientific">Fragilariopsis cylindrus CCMP1102</name>
    <dbReference type="NCBI Taxonomy" id="635003"/>
    <lineage>
        <taxon>Eukaryota</taxon>
        <taxon>Sar</taxon>
        <taxon>Stramenopiles</taxon>
        <taxon>Ochrophyta</taxon>
        <taxon>Bacillariophyta</taxon>
        <taxon>Bacillariophyceae</taxon>
        <taxon>Bacillariophycidae</taxon>
        <taxon>Bacillariales</taxon>
        <taxon>Bacillariaceae</taxon>
        <taxon>Fragilariopsis</taxon>
    </lineage>
</organism>
<dbReference type="KEGG" id="fcy:FRACYDRAFT_244386"/>
<reference evidence="2 3" key="1">
    <citation type="submission" date="2016-09" db="EMBL/GenBank/DDBJ databases">
        <title>Extensive genetic diversity and differential bi-allelic expression allows diatom success in the polar Southern Ocean.</title>
        <authorList>
            <consortium name="DOE Joint Genome Institute"/>
            <person name="Mock T."/>
            <person name="Otillar R.P."/>
            <person name="Strauss J."/>
            <person name="Dupont C."/>
            <person name="Frickenhaus S."/>
            <person name="Maumus F."/>
            <person name="Mcmullan M."/>
            <person name="Sanges R."/>
            <person name="Schmutz J."/>
            <person name="Toseland A."/>
            <person name="Valas R."/>
            <person name="Veluchamy A."/>
            <person name="Ward B.J."/>
            <person name="Allen A."/>
            <person name="Barry K."/>
            <person name="Falciatore A."/>
            <person name="Ferrante M."/>
            <person name="Fortunato A.E."/>
            <person name="Gloeckner G."/>
            <person name="Gruber A."/>
            <person name="Hipkin R."/>
            <person name="Janech M."/>
            <person name="Kroth P."/>
            <person name="Leese F."/>
            <person name="Lindquist E."/>
            <person name="Lyon B.R."/>
            <person name="Martin J."/>
            <person name="Mayer C."/>
            <person name="Parker M."/>
            <person name="Quesneville H."/>
            <person name="Raymond J."/>
            <person name="Uhlig C."/>
            <person name="Valentin K.U."/>
            <person name="Worden A.Z."/>
            <person name="Armbrust E.V."/>
            <person name="Bowler C."/>
            <person name="Green B."/>
            <person name="Moulton V."/>
            <person name="Van Oosterhout C."/>
            <person name="Grigoriev I."/>
        </authorList>
    </citation>
    <scope>NUCLEOTIDE SEQUENCE [LARGE SCALE GENOMIC DNA]</scope>
    <source>
        <strain evidence="2 3">CCMP1102</strain>
    </source>
</reference>
<dbReference type="Pfam" id="PF01172">
    <property type="entry name" value="SBDS_N"/>
    <property type="match status" value="1"/>
</dbReference>
<dbReference type="AlphaFoldDB" id="A0A1E7F1Y7"/>
<evidence type="ECO:0000259" key="1">
    <source>
        <dbReference type="Pfam" id="PF01172"/>
    </source>
</evidence>
<feature type="domain" description="Ribosome maturation protein SDO1/SBDS N-terminal" evidence="1">
    <location>
        <begin position="65"/>
        <end position="115"/>
    </location>
</feature>
<dbReference type="InterPro" id="IPR019783">
    <property type="entry name" value="SDO1/SBDS_N"/>
</dbReference>
<accession>A0A1E7F1Y7</accession>
<gene>
    <name evidence="2" type="ORF">FRACYDRAFT_244386</name>
</gene>
<dbReference type="Gene3D" id="3.30.1250.10">
    <property type="entry name" value="Ribosome maturation protein SBDS, N-terminal domain"/>
    <property type="match status" value="1"/>
</dbReference>
<sequence length="116" mass="13121">MSGWNHIHPTVFGIVPNKEGGTGTKELDYKIDKTHYIIVLNDEGNSKVDSIHKFLLDPDIKGVNDTAYDYLSLLAIDEIYSNHIGERSSHQELKTAFGTTDKKEIVKQIIIHGQYH</sequence>
<protein>
    <recommendedName>
        <fullName evidence="1">Ribosome maturation protein SDO1/SBDS N-terminal domain-containing protein</fullName>
    </recommendedName>
</protein>
<dbReference type="InterPro" id="IPR036786">
    <property type="entry name" value="Ribosome_mat_SBDS_N_sf"/>
</dbReference>
<name>A0A1E7F1Y7_9STRA</name>
<proteinExistence type="predicted"/>
<dbReference type="EMBL" id="KV784365">
    <property type="protein sequence ID" value="OEU12126.1"/>
    <property type="molecule type" value="Genomic_DNA"/>
</dbReference>